<organism evidence="3 4">
    <name type="scientific">Cephalotrichum gorgonifer</name>
    <dbReference type="NCBI Taxonomy" id="2041049"/>
    <lineage>
        <taxon>Eukaryota</taxon>
        <taxon>Fungi</taxon>
        <taxon>Dikarya</taxon>
        <taxon>Ascomycota</taxon>
        <taxon>Pezizomycotina</taxon>
        <taxon>Sordariomycetes</taxon>
        <taxon>Hypocreomycetidae</taxon>
        <taxon>Microascales</taxon>
        <taxon>Microascaceae</taxon>
        <taxon>Cephalotrichum</taxon>
    </lineage>
</organism>
<protein>
    <submittedName>
        <fullName evidence="3">Related to hydrolases or acyltransferases (Alpha/beta hydrolase superfamily)</fullName>
    </submittedName>
</protein>
<dbReference type="EMBL" id="ONZQ02000015">
    <property type="protein sequence ID" value="SPO06435.1"/>
    <property type="molecule type" value="Genomic_DNA"/>
</dbReference>
<feature type="domain" description="AB hydrolase-1" evidence="2">
    <location>
        <begin position="53"/>
        <end position="142"/>
    </location>
</feature>
<keyword evidence="3" id="KW-0808">Transferase</keyword>
<dbReference type="PANTHER" id="PTHR45763:SF46">
    <property type="entry name" value="AB HYDROLASE-1 DOMAIN-CONTAINING PROTEIN"/>
    <property type="match status" value="1"/>
</dbReference>
<keyword evidence="3" id="KW-0378">Hydrolase</keyword>
<dbReference type="InterPro" id="IPR000073">
    <property type="entry name" value="AB_hydrolase_1"/>
</dbReference>
<dbReference type="SUPFAM" id="SSF53474">
    <property type="entry name" value="alpha/beta-Hydrolases"/>
    <property type="match status" value="1"/>
</dbReference>
<keyword evidence="4" id="KW-1185">Reference proteome</keyword>
<dbReference type="Pfam" id="PF00561">
    <property type="entry name" value="Abhydrolase_1"/>
    <property type="match status" value="1"/>
</dbReference>
<dbReference type="InterPro" id="IPR029058">
    <property type="entry name" value="AB_hydrolase_fold"/>
</dbReference>
<proteinExistence type="predicted"/>
<feature type="region of interest" description="Disordered" evidence="1">
    <location>
        <begin position="215"/>
        <end position="239"/>
    </location>
</feature>
<accession>A0AAE8SZ02</accession>
<dbReference type="Proteomes" id="UP001187682">
    <property type="component" value="Unassembled WGS sequence"/>
</dbReference>
<dbReference type="GO" id="GO:0016787">
    <property type="term" value="F:hydrolase activity"/>
    <property type="evidence" value="ECO:0007669"/>
    <property type="project" value="UniProtKB-KW"/>
</dbReference>
<comment type="caution">
    <text evidence="3">The sequence shown here is derived from an EMBL/GenBank/DDBJ whole genome shotgun (WGS) entry which is preliminary data.</text>
</comment>
<evidence type="ECO:0000313" key="3">
    <source>
        <dbReference type="EMBL" id="SPO06435.1"/>
    </source>
</evidence>
<evidence type="ECO:0000256" key="1">
    <source>
        <dbReference type="SAM" id="MobiDB-lite"/>
    </source>
</evidence>
<dbReference type="AlphaFoldDB" id="A0AAE8SZ02"/>
<dbReference type="PANTHER" id="PTHR45763">
    <property type="entry name" value="HYDROLASE, ALPHA/BETA FOLD FAMILY PROTEIN, EXPRESSED-RELATED"/>
    <property type="match status" value="1"/>
</dbReference>
<sequence length="342" mass="37923">MSFVQPTFRRSILPRLHCRAMTTQPHSPRDQTFTLPDGRVLGFREVGVPEGRPILYFHGYPSSRVEVDPAHNLAKKHNIRLISLERPGFGISTPQPCRTLLDWPADVRDFARGIGLERFGIMGLSGGGPFAVACAYALPKEMLTSVGLFASGPPWAAGAHHMSLTRRVTSWMASYWPRGLGAVLRLCVSALRAFERWSVGARWIDATLDKLDEKAAKDRKTGNDGATTPPAPKTQEEKAARRKGIMDLLVNEPFRQGTGASVLEAKLLSSQDWGFRFEDVKYGPVRIWHGAKDGNAPIAAIRYLADRLPDSVLCEFEGDTHYTMFAHLDQALREMASDIGEK</sequence>
<evidence type="ECO:0000259" key="2">
    <source>
        <dbReference type="Pfam" id="PF00561"/>
    </source>
</evidence>
<gene>
    <name evidence="3" type="ORF">DNG_09125</name>
</gene>
<keyword evidence="3" id="KW-0012">Acyltransferase</keyword>
<dbReference type="Gene3D" id="3.40.50.1820">
    <property type="entry name" value="alpha/beta hydrolase"/>
    <property type="match status" value="1"/>
</dbReference>
<reference evidence="3" key="1">
    <citation type="submission" date="2018-03" db="EMBL/GenBank/DDBJ databases">
        <authorList>
            <person name="Guldener U."/>
        </authorList>
    </citation>
    <scope>NUCLEOTIDE SEQUENCE</scope>
</reference>
<evidence type="ECO:0000313" key="4">
    <source>
        <dbReference type="Proteomes" id="UP001187682"/>
    </source>
</evidence>
<name>A0AAE8SZ02_9PEZI</name>
<dbReference type="GO" id="GO:0016746">
    <property type="term" value="F:acyltransferase activity"/>
    <property type="evidence" value="ECO:0007669"/>
    <property type="project" value="UniProtKB-KW"/>
</dbReference>